<feature type="domain" description="Xaa-Pro dipeptidyl-peptidase C-terminal" evidence="1">
    <location>
        <begin position="1"/>
        <end position="190"/>
    </location>
</feature>
<dbReference type="Gene3D" id="2.60.120.260">
    <property type="entry name" value="Galactose-binding domain-like"/>
    <property type="match status" value="1"/>
</dbReference>
<sequence length="211" mass="22870">MDRRSSDDGDDAELAMASDQRALERHRRDVLVWTSAPLRDAVEVVGEVRASLYVGSTARECDVVARLCVVRAGEEASSFQRFFEGVGSVFGVGGDDLGPMQSFNVCENVARIRFEGDGRPRRVELSLGFTACRFGVGDQVRLHVCSAAHPRWLRHPLQAEGEDWLTGGGPTGAPATQEVFMDSRRPSALELTLRGAGVTTLPPEQTPSGGR</sequence>
<reference evidence="2" key="1">
    <citation type="submission" date="2023-10" db="EMBL/GenBank/DDBJ databases">
        <authorList>
            <person name="Chen Y."/>
            <person name="Shah S."/>
            <person name="Dougan E. K."/>
            <person name="Thang M."/>
            <person name="Chan C."/>
        </authorList>
    </citation>
    <scope>NUCLEOTIDE SEQUENCE [LARGE SCALE GENOMIC DNA]</scope>
</reference>
<organism evidence="2 3">
    <name type="scientific">Prorocentrum cordatum</name>
    <dbReference type="NCBI Taxonomy" id="2364126"/>
    <lineage>
        <taxon>Eukaryota</taxon>
        <taxon>Sar</taxon>
        <taxon>Alveolata</taxon>
        <taxon>Dinophyceae</taxon>
        <taxon>Prorocentrales</taxon>
        <taxon>Prorocentraceae</taxon>
        <taxon>Prorocentrum</taxon>
    </lineage>
</organism>
<dbReference type="Proteomes" id="UP001189429">
    <property type="component" value="Unassembled WGS sequence"/>
</dbReference>
<dbReference type="Pfam" id="PF08530">
    <property type="entry name" value="PepX_C"/>
    <property type="match status" value="1"/>
</dbReference>
<dbReference type="InterPro" id="IPR013736">
    <property type="entry name" value="Xaa-Pro_dipept_C"/>
</dbReference>
<evidence type="ECO:0000313" key="3">
    <source>
        <dbReference type="Proteomes" id="UP001189429"/>
    </source>
</evidence>
<evidence type="ECO:0000259" key="1">
    <source>
        <dbReference type="SMART" id="SM00939"/>
    </source>
</evidence>
<accession>A0ABN9S5N9</accession>
<dbReference type="SUPFAM" id="SSF49785">
    <property type="entry name" value="Galactose-binding domain-like"/>
    <property type="match status" value="1"/>
</dbReference>
<proteinExistence type="predicted"/>
<gene>
    <name evidence="2" type="ORF">PCOR1329_LOCUS26323</name>
</gene>
<keyword evidence="3" id="KW-1185">Reference proteome</keyword>
<comment type="caution">
    <text evidence="2">The sequence shown here is derived from an EMBL/GenBank/DDBJ whole genome shotgun (WGS) entry which is preliminary data.</text>
</comment>
<evidence type="ECO:0000313" key="2">
    <source>
        <dbReference type="EMBL" id="CAK0826497.1"/>
    </source>
</evidence>
<protein>
    <recommendedName>
        <fullName evidence="1">Xaa-Pro dipeptidyl-peptidase C-terminal domain-containing protein</fullName>
    </recommendedName>
</protein>
<name>A0ABN9S5N9_9DINO</name>
<dbReference type="SMART" id="SM00939">
    <property type="entry name" value="PepX_C"/>
    <property type="match status" value="1"/>
</dbReference>
<dbReference type="InterPro" id="IPR008979">
    <property type="entry name" value="Galactose-bd-like_sf"/>
</dbReference>
<dbReference type="EMBL" id="CAUYUJ010009336">
    <property type="protein sequence ID" value="CAK0826497.1"/>
    <property type="molecule type" value="Genomic_DNA"/>
</dbReference>